<gene>
    <name evidence="1" type="ORF">FMOSSE_LOCUS7806</name>
</gene>
<protein>
    <submittedName>
        <fullName evidence="1">14207_t:CDS:1</fullName>
    </submittedName>
</protein>
<comment type="caution">
    <text evidence="1">The sequence shown here is derived from an EMBL/GenBank/DDBJ whole genome shotgun (WGS) entry which is preliminary data.</text>
</comment>
<sequence>MLVETFGVRFTLCGRNDTIETHWNGFSTEQTCGPGTGKSRFLQELVNIIRDKALNSRDEDIASLLGNAVFLNVTYGNGTGVKDFDINIGFRDEIIGQENAKKLTLALVLRTIFKNKHEGDKNINKLAIIVGIDEVNLIKITINFVISYPLLA</sequence>
<evidence type="ECO:0000313" key="2">
    <source>
        <dbReference type="Proteomes" id="UP000789375"/>
    </source>
</evidence>
<dbReference type="AlphaFoldDB" id="A0A9N9BUX5"/>
<reference evidence="1" key="1">
    <citation type="submission" date="2021-06" db="EMBL/GenBank/DDBJ databases">
        <authorList>
            <person name="Kallberg Y."/>
            <person name="Tangrot J."/>
            <person name="Rosling A."/>
        </authorList>
    </citation>
    <scope>NUCLEOTIDE SEQUENCE</scope>
    <source>
        <strain evidence="1">87-6 pot B 2015</strain>
    </source>
</reference>
<organism evidence="1 2">
    <name type="scientific">Funneliformis mosseae</name>
    <name type="common">Endomycorrhizal fungus</name>
    <name type="synonym">Glomus mosseae</name>
    <dbReference type="NCBI Taxonomy" id="27381"/>
    <lineage>
        <taxon>Eukaryota</taxon>
        <taxon>Fungi</taxon>
        <taxon>Fungi incertae sedis</taxon>
        <taxon>Mucoromycota</taxon>
        <taxon>Glomeromycotina</taxon>
        <taxon>Glomeromycetes</taxon>
        <taxon>Glomerales</taxon>
        <taxon>Glomeraceae</taxon>
        <taxon>Funneliformis</taxon>
    </lineage>
</organism>
<name>A0A9N9BUX5_FUNMO</name>
<proteinExistence type="predicted"/>
<dbReference type="Proteomes" id="UP000789375">
    <property type="component" value="Unassembled WGS sequence"/>
</dbReference>
<dbReference type="EMBL" id="CAJVPP010001899">
    <property type="protein sequence ID" value="CAG8578071.1"/>
    <property type="molecule type" value="Genomic_DNA"/>
</dbReference>
<evidence type="ECO:0000313" key="1">
    <source>
        <dbReference type="EMBL" id="CAG8578071.1"/>
    </source>
</evidence>
<keyword evidence="2" id="KW-1185">Reference proteome</keyword>
<accession>A0A9N9BUX5</accession>